<evidence type="ECO:0000259" key="2">
    <source>
        <dbReference type="Pfam" id="PF14111"/>
    </source>
</evidence>
<comment type="caution">
    <text evidence="3">The sequence shown here is derived from an EMBL/GenBank/DDBJ whole genome shotgun (WGS) entry which is preliminary data.</text>
</comment>
<accession>A0AAV9K871</accession>
<keyword evidence="4" id="KW-1185">Reference proteome</keyword>
<dbReference type="InterPro" id="IPR025558">
    <property type="entry name" value="DUF4283"/>
</dbReference>
<dbReference type="EMBL" id="JAWPEI010000012">
    <property type="protein sequence ID" value="KAK4708342.1"/>
    <property type="molecule type" value="Genomic_DNA"/>
</dbReference>
<dbReference type="InterPro" id="IPR040256">
    <property type="entry name" value="At4g02000-like"/>
</dbReference>
<proteinExistence type="predicted"/>
<reference evidence="3 4" key="1">
    <citation type="submission" date="2023-10" db="EMBL/GenBank/DDBJ databases">
        <title>Genome-Wide Identification Analysis in wild type Solanum Pinnatisectum Reveals Some Genes Defensing Phytophthora Infestans.</title>
        <authorList>
            <person name="Sun C."/>
        </authorList>
    </citation>
    <scope>NUCLEOTIDE SEQUENCE [LARGE SCALE GENOMIC DNA]</scope>
    <source>
        <strain evidence="3">LQN</strain>
        <tissue evidence="3">Leaf</tissue>
    </source>
</reference>
<name>A0AAV9K871_9SOLN</name>
<organism evidence="3 4">
    <name type="scientific">Solanum pinnatisectum</name>
    <name type="common">tansyleaf nightshade</name>
    <dbReference type="NCBI Taxonomy" id="50273"/>
    <lineage>
        <taxon>Eukaryota</taxon>
        <taxon>Viridiplantae</taxon>
        <taxon>Streptophyta</taxon>
        <taxon>Embryophyta</taxon>
        <taxon>Tracheophyta</taxon>
        <taxon>Spermatophyta</taxon>
        <taxon>Magnoliopsida</taxon>
        <taxon>eudicotyledons</taxon>
        <taxon>Gunneridae</taxon>
        <taxon>Pentapetalae</taxon>
        <taxon>asterids</taxon>
        <taxon>lamiids</taxon>
        <taxon>Solanales</taxon>
        <taxon>Solanaceae</taxon>
        <taxon>Solanoideae</taxon>
        <taxon>Solaneae</taxon>
        <taxon>Solanum</taxon>
    </lineage>
</organism>
<dbReference type="PANTHER" id="PTHR31286">
    <property type="entry name" value="GLYCINE-RICH CELL WALL STRUCTURAL PROTEIN 1.8-LIKE"/>
    <property type="match status" value="1"/>
</dbReference>
<protein>
    <recommendedName>
        <fullName evidence="2">DUF4283 domain-containing protein</fullName>
    </recommendedName>
</protein>
<evidence type="ECO:0000313" key="3">
    <source>
        <dbReference type="EMBL" id="KAK4708342.1"/>
    </source>
</evidence>
<evidence type="ECO:0000313" key="4">
    <source>
        <dbReference type="Proteomes" id="UP001311915"/>
    </source>
</evidence>
<feature type="compositionally biased region" description="Pro residues" evidence="1">
    <location>
        <begin position="11"/>
        <end position="26"/>
    </location>
</feature>
<sequence>MAKATPRHTDPPFPTPPDPPEPPDSPNPMAEDNQRFQSFKEALIDKENALNQIYEVPKEHTNMEEESEVNNDTITLTEDEKRRLYQPWCLSVIIKVFGKRLTHAYLKSKLADTWKLIEPLTLIDLGWDYHIVKLSQVQSMHKILHEGQWFVVGNFLLIKRWEPNFVPQQSTLTRTAIWAKLPQLPTKFYDKNILENVGQRLGALLKIDTCTSATLRG</sequence>
<feature type="region of interest" description="Disordered" evidence="1">
    <location>
        <begin position="1"/>
        <end position="37"/>
    </location>
</feature>
<gene>
    <name evidence="3" type="ORF">R3W88_029267</name>
</gene>
<dbReference type="Pfam" id="PF14111">
    <property type="entry name" value="DUF4283"/>
    <property type="match status" value="1"/>
</dbReference>
<dbReference type="Proteomes" id="UP001311915">
    <property type="component" value="Unassembled WGS sequence"/>
</dbReference>
<feature type="domain" description="DUF4283" evidence="2">
    <location>
        <begin position="88"/>
        <end position="169"/>
    </location>
</feature>
<dbReference type="PANTHER" id="PTHR31286:SF99">
    <property type="entry name" value="DUF4283 DOMAIN-CONTAINING PROTEIN"/>
    <property type="match status" value="1"/>
</dbReference>
<dbReference type="AlphaFoldDB" id="A0AAV9K871"/>
<evidence type="ECO:0000256" key="1">
    <source>
        <dbReference type="SAM" id="MobiDB-lite"/>
    </source>
</evidence>